<evidence type="ECO:0000256" key="7">
    <source>
        <dbReference type="PIRSR" id="PIRSR031051-2"/>
    </source>
</evidence>
<proteinExistence type="evidence at transcript level"/>
<evidence type="ECO:0000256" key="5">
    <source>
        <dbReference type="ARBA" id="ARBA00022842"/>
    </source>
</evidence>
<comment type="cofactor">
    <cofactor evidence="1 8">
        <name>Mg(2+)</name>
        <dbReference type="ChEBI" id="CHEBI:18420"/>
    </cofactor>
</comment>
<dbReference type="GO" id="GO:0016791">
    <property type="term" value="F:phosphatase activity"/>
    <property type="evidence" value="ECO:0007669"/>
    <property type="project" value="InterPro"/>
</dbReference>
<comment type="similarity">
    <text evidence="2">Belongs to the HAD-like hydrolase superfamily. PHOSPHO family.</text>
</comment>
<dbReference type="Gene3D" id="3.40.50.1000">
    <property type="entry name" value="HAD superfamily/HAD-like"/>
    <property type="match status" value="1"/>
</dbReference>
<keyword evidence="5 8" id="KW-0460">Magnesium</keyword>
<dbReference type="GO" id="GO:0046872">
    <property type="term" value="F:metal ion binding"/>
    <property type="evidence" value="ECO:0007669"/>
    <property type="project" value="UniProtKB-KW"/>
</dbReference>
<keyword evidence="3 8" id="KW-0479">Metal-binding</keyword>
<dbReference type="InterPro" id="IPR006384">
    <property type="entry name" value="HAD_hydro_PyrdxlP_Pase-like"/>
</dbReference>
<feature type="active site" description="Proton donor" evidence="6">
    <location>
        <position position="10"/>
    </location>
</feature>
<dbReference type="InterPro" id="IPR016965">
    <property type="entry name" value="Pase_PHOSPHO-typ"/>
</dbReference>
<protein>
    <submittedName>
        <fullName evidence="9">Probable phosphatase phospho2</fullName>
    </submittedName>
</protein>
<accession>C1BM73</accession>
<feature type="binding site" evidence="8">
    <location>
        <position position="8"/>
    </location>
    <ligand>
        <name>Mg(2+)</name>
        <dbReference type="ChEBI" id="CHEBI:18420"/>
    </ligand>
</feature>
<evidence type="ECO:0000256" key="6">
    <source>
        <dbReference type="PIRSR" id="PIRSR031051-1"/>
    </source>
</evidence>
<evidence type="ECO:0000313" key="9">
    <source>
        <dbReference type="EMBL" id="ACO10126.1"/>
    </source>
</evidence>
<dbReference type="NCBIfam" id="TIGR01488">
    <property type="entry name" value="HAD-SF-IB"/>
    <property type="match status" value="1"/>
</dbReference>
<dbReference type="SUPFAM" id="SSF56784">
    <property type="entry name" value="HAD-like"/>
    <property type="match status" value="1"/>
</dbReference>
<name>C1BM73_OSMMO</name>
<organism evidence="9">
    <name type="scientific">Osmerus mordax</name>
    <name type="common">Rainbow smelt</name>
    <name type="synonym">Atherina mordax</name>
    <dbReference type="NCBI Taxonomy" id="8014"/>
    <lineage>
        <taxon>Eukaryota</taxon>
        <taxon>Metazoa</taxon>
        <taxon>Chordata</taxon>
        <taxon>Craniata</taxon>
        <taxon>Vertebrata</taxon>
        <taxon>Euteleostomi</taxon>
        <taxon>Actinopterygii</taxon>
        <taxon>Neopterygii</taxon>
        <taxon>Teleostei</taxon>
        <taxon>Stomiati</taxon>
        <taxon>Osmeriformes</taxon>
        <taxon>Osmeridae</taxon>
        <taxon>Osmerus</taxon>
    </lineage>
</organism>
<dbReference type="InterPro" id="IPR036412">
    <property type="entry name" value="HAD-like_sf"/>
</dbReference>
<sequence>MKTLIVFDFDHTLVDDNSDTWLVRCAPDQNLPDWLMNTYQRGRWTEYMGRVMTYIGENAVTKEAIQREMETIPFTDGMIELLTFIGANKSEVDCIVVSDANCLFIEWILHAGGVRGAVDQVFSNPASFDERGFMTVRCHHSHQCSRCPVNMCKRKILEDFLAEKASGGVEYRRVFYAGDGGNDLCPAWCLRVGDVVLPRRGFTLEKLLERLQSGQAPQEEHQTVGLKPSVLPWASGTEILEELKTCIEKSTEGD</sequence>
<reference evidence="9" key="1">
    <citation type="submission" date="2009-03" db="EMBL/GenBank/DDBJ databases">
        <title>Osmerus mordax full-length cDNAs.</title>
        <authorList>
            <person name="von Schalburg K."/>
            <person name="Leong J."/>
            <person name="Cooper G."/>
            <person name="Davidson W.S."/>
            <person name="Koop B.F."/>
        </authorList>
    </citation>
    <scope>NUCLEOTIDE SEQUENCE</scope>
    <source>
        <tissue evidence="9">Brain</tissue>
    </source>
</reference>
<dbReference type="Pfam" id="PF06888">
    <property type="entry name" value="Put_Phosphatase"/>
    <property type="match status" value="1"/>
</dbReference>
<feature type="binding site" evidence="8">
    <location>
        <position position="10"/>
    </location>
    <ligand>
        <name>Mg(2+)</name>
        <dbReference type="ChEBI" id="CHEBI:18420"/>
    </ligand>
</feature>
<dbReference type="InterPro" id="IPR023214">
    <property type="entry name" value="HAD_sf"/>
</dbReference>
<keyword evidence="4" id="KW-0378">Hydrolase</keyword>
<dbReference type="PANTHER" id="PTHR20889">
    <property type="entry name" value="PHOSPHATASE, ORPHAN 1, 2"/>
    <property type="match status" value="1"/>
</dbReference>
<dbReference type="PANTHER" id="PTHR20889:SF1">
    <property type="entry name" value="PYRIDOXAL PHOSPHATE PHOSPHATASE PHOSPHO2"/>
    <property type="match status" value="1"/>
</dbReference>
<gene>
    <name evidence="9" type="primary">PHOP2</name>
</gene>
<feature type="binding site" evidence="7">
    <location>
        <position position="99"/>
    </location>
    <ligand>
        <name>substrate</name>
    </ligand>
</feature>
<evidence type="ECO:0000256" key="4">
    <source>
        <dbReference type="ARBA" id="ARBA00022801"/>
    </source>
</evidence>
<dbReference type="NCBIfam" id="TIGR01489">
    <property type="entry name" value="DKMTPPase-SF"/>
    <property type="match status" value="1"/>
</dbReference>
<evidence type="ECO:0000256" key="2">
    <source>
        <dbReference type="ARBA" id="ARBA00008541"/>
    </source>
</evidence>
<dbReference type="PIRSF" id="PIRSF031051">
    <property type="entry name" value="PyrdxlP_Pase_PHOSPHO2"/>
    <property type="match status" value="1"/>
</dbReference>
<feature type="binding site" evidence="7">
    <location>
        <position position="19"/>
    </location>
    <ligand>
        <name>substrate</name>
    </ligand>
</feature>
<feature type="binding site" evidence="8">
    <location>
        <position position="179"/>
    </location>
    <ligand>
        <name>Mg(2+)</name>
        <dbReference type="ChEBI" id="CHEBI:18420"/>
    </ligand>
</feature>
<dbReference type="EMBL" id="BT075702">
    <property type="protein sequence ID" value="ACO10126.1"/>
    <property type="molecule type" value="mRNA"/>
</dbReference>
<dbReference type="AlphaFoldDB" id="C1BM73"/>
<evidence type="ECO:0000256" key="1">
    <source>
        <dbReference type="ARBA" id="ARBA00001946"/>
    </source>
</evidence>
<evidence type="ECO:0000256" key="8">
    <source>
        <dbReference type="PIRSR" id="PIRSR031051-3"/>
    </source>
</evidence>
<evidence type="ECO:0000256" key="3">
    <source>
        <dbReference type="ARBA" id="ARBA00022723"/>
    </source>
</evidence>
<feature type="active site" description="Nucleophile" evidence="6">
    <location>
        <position position="8"/>
    </location>
</feature>